<comment type="subcellular location">
    <subcellularLocation>
        <location evidence="1">Cell membrane</location>
        <topology evidence="1">Multi-pass membrane protein</topology>
    </subcellularLocation>
</comment>
<proteinExistence type="predicted"/>
<gene>
    <name evidence="7" type="primary">lptG</name>
    <name evidence="7" type="ORF">GCM10008942_10020</name>
</gene>
<organism evidence="7 8">
    <name type="scientific">Rhizomicrobium electricum</name>
    <dbReference type="NCBI Taxonomy" id="480070"/>
    <lineage>
        <taxon>Bacteria</taxon>
        <taxon>Pseudomonadati</taxon>
        <taxon>Pseudomonadota</taxon>
        <taxon>Alphaproteobacteria</taxon>
        <taxon>Micropepsales</taxon>
        <taxon>Micropepsaceae</taxon>
        <taxon>Rhizomicrobium</taxon>
    </lineage>
</organism>
<dbReference type="RefSeq" id="WP_166932635.1">
    <property type="nucleotide sequence ID" value="NZ_BAAADD010000002.1"/>
</dbReference>
<dbReference type="Proteomes" id="UP001499951">
    <property type="component" value="Unassembled WGS sequence"/>
</dbReference>
<evidence type="ECO:0000313" key="8">
    <source>
        <dbReference type="Proteomes" id="UP001499951"/>
    </source>
</evidence>
<accession>A0ABN1ECG9</accession>
<feature type="transmembrane region" description="Helical" evidence="6">
    <location>
        <begin position="274"/>
        <end position="294"/>
    </location>
</feature>
<keyword evidence="3 6" id="KW-0812">Transmembrane</keyword>
<feature type="transmembrane region" description="Helical" evidence="6">
    <location>
        <begin position="336"/>
        <end position="358"/>
    </location>
</feature>
<keyword evidence="5 6" id="KW-0472">Membrane</keyword>
<reference evidence="8" key="1">
    <citation type="journal article" date="2019" name="Int. J. Syst. Evol. Microbiol.">
        <title>The Global Catalogue of Microorganisms (GCM) 10K type strain sequencing project: providing services to taxonomists for standard genome sequencing and annotation.</title>
        <authorList>
            <consortium name="The Broad Institute Genomics Platform"/>
            <consortium name="The Broad Institute Genome Sequencing Center for Infectious Disease"/>
            <person name="Wu L."/>
            <person name="Ma J."/>
        </authorList>
    </citation>
    <scope>NUCLEOTIDE SEQUENCE [LARGE SCALE GENOMIC DNA]</scope>
    <source>
        <strain evidence="8">JCM 15089</strain>
    </source>
</reference>
<evidence type="ECO:0000313" key="7">
    <source>
        <dbReference type="EMBL" id="GAA0563587.1"/>
    </source>
</evidence>
<feature type="transmembrane region" description="Helical" evidence="6">
    <location>
        <begin position="15"/>
        <end position="36"/>
    </location>
</feature>
<protein>
    <submittedName>
        <fullName evidence="7">LPS export ABC transporter permease LptG</fullName>
    </submittedName>
</protein>
<name>A0ABN1ECG9_9PROT</name>
<evidence type="ECO:0000256" key="3">
    <source>
        <dbReference type="ARBA" id="ARBA00022692"/>
    </source>
</evidence>
<dbReference type="NCBIfam" id="TIGR04408">
    <property type="entry name" value="LptG_lptG"/>
    <property type="match status" value="1"/>
</dbReference>
<feature type="transmembrane region" description="Helical" evidence="6">
    <location>
        <begin position="306"/>
        <end position="324"/>
    </location>
</feature>
<dbReference type="Pfam" id="PF03739">
    <property type="entry name" value="LptF_LptG"/>
    <property type="match status" value="1"/>
</dbReference>
<evidence type="ECO:0000256" key="2">
    <source>
        <dbReference type="ARBA" id="ARBA00022475"/>
    </source>
</evidence>
<evidence type="ECO:0000256" key="6">
    <source>
        <dbReference type="SAM" id="Phobius"/>
    </source>
</evidence>
<dbReference type="PANTHER" id="PTHR33529">
    <property type="entry name" value="SLR0882 PROTEIN-RELATED"/>
    <property type="match status" value="1"/>
</dbReference>
<evidence type="ECO:0000256" key="5">
    <source>
        <dbReference type="ARBA" id="ARBA00023136"/>
    </source>
</evidence>
<dbReference type="InterPro" id="IPR005495">
    <property type="entry name" value="LptG/LptF_permease"/>
</dbReference>
<feature type="transmembrane region" description="Helical" evidence="6">
    <location>
        <begin position="103"/>
        <end position="124"/>
    </location>
</feature>
<sequence length="363" mass="39340">MSWSWTLYRYLARQFAFGIGMVYATFLLLAFSIDVVNLIDRVAGKGVTSAVVVGMAILQLPQLGIRMLPFAVLLGGVFTFVRLSRSQELVATRAAGVSAWDFLLPPLAVAITFGVFVVVAVTPVSSAMLNQFSQLEAKYVKGQASQLSISANGLWLRQGDQTGQSVVHALSVARQGEFLDDVIVFLYGANDHIEGRIDAHTAQLMNGAWLLSDAWVSGPDGIPKHYDRYEAKTTLTKDQIQESFAPPDTLSFWALPHFIQSAETAGFSAIRYRLYLYSLLTLPILLAAMVFMGASFSLKLSRQGGLGRVVLISALSGFGVYFFTDLTRALGQSAILPAWLAATAPAAAAIMIGMTLVFHQEDG</sequence>
<keyword evidence="4 6" id="KW-1133">Transmembrane helix</keyword>
<keyword evidence="2" id="KW-1003">Cell membrane</keyword>
<dbReference type="EMBL" id="BAAADD010000002">
    <property type="protein sequence ID" value="GAA0563587.1"/>
    <property type="molecule type" value="Genomic_DNA"/>
</dbReference>
<dbReference type="PANTHER" id="PTHR33529:SF2">
    <property type="entry name" value="LIPOPOLYSACCHARIDE EXPORT SYSTEM PERMEASE PROTEIN LPTG"/>
    <property type="match status" value="1"/>
</dbReference>
<keyword evidence="8" id="KW-1185">Reference proteome</keyword>
<evidence type="ECO:0000256" key="1">
    <source>
        <dbReference type="ARBA" id="ARBA00004651"/>
    </source>
</evidence>
<dbReference type="InterPro" id="IPR030923">
    <property type="entry name" value="LptG"/>
</dbReference>
<evidence type="ECO:0000256" key="4">
    <source>
        <dbReference type="ARBA" id="ARBA00022989"/>
    </source>
</evidence>
<comment type="caution">
    <text evidence="7">The sequence shown here is derived from an EMBL/GenBank/DDBJ whole genome shotgun (WGS) entry which is preliminary data.</text>
</comment>